<keyword evidence="4 6" id="KW-0732">Signal</keyword>
<reference evidence="9" key="2">
    <citation type="submission" date="2025-08" db="UniProtKB">
        <authorList>
            <consortium name="RefSeq"/>
        </authorList>
    </citation>
    <scope>IDENTIFICATION</scope>
    <source>
        <tissue evidence="9">Leaf</tissue>
    </source>
</reference>
<keyword evidence="5" id="KW-0325">Glycoprotein</keyword>
<proteinExistence type="predicted"/>
<gene>
    <name evidence="9" type="primary">LOC110792954</name>
</gene>
<dbReference type="GeneID" id="110792954"/>
<keyword evidence="8" id="KW-1185">Reference proteome</keyword>
<name>A0A9R0IQJ2_SPIOL</name>
<dbReference type="PANTHER" id="PTHR31265:SF22">
    <property type="entry name" value="DUF642 DOMAIN-CONTAINING PROTEIN"/>
    <property type="match status" value="1"/>
</dbReference>
<evidence type="ECO:0000256" key="1">
    <source>
        <dbReference type="ARBA" id="ARBA00004196"/>
    </source>
</evidence>
<protein>
    <submittedName>
        <fullName evidence="9">Protein DUF642 L-GALACTONO-1,4-LACTONE-RESPONSIVE GENE 2</fullName>
    </submittedName>
</protein>
<dbReference type="GO" id="GO:0009505">
    <property type="term" value="C:plant-type cell wall"/>
    <property type="evidence" value="ECO:0000318"/>
    <property type="project" value="GO_Central"/>
</dbReference>
<organism evidence="8 9">
    <name type="scientific">Spinacia oleracea</name>
    <name type="common">Spinach</name>
    <dbReference type="NCBI Taxonomy" id="3562"/>
    <lineage>
        <taxon>Eukaryota</taxon>
        <taxon>Viridiplantae</taxon>
        <taxon>Streptophyta</taxon>
        <taxon>Embryophyta</taxon>
        <taxon>Tracheophyta</taxon>
        <taxon>Spermatophyta</taxon>
        <taxon>Magnoliopsida</taxon>
        <taxon>eudicotyledons</taxon>
        <taxon>Gunneridae</taxon>
        <taxon>Pentapetalae</taxon>
        <taxon>Caryophyllales</taxon>
        <taxon>Chenopodiaceae</taxon>
        <taxon>Chenopodioideae</taxon>
        <taxon>Anserineae</taxon>
        <taxon>Spinacia</taxon>
    </lineage>
</organism>
<reference evidence="8" key="1">
    <citation type="journal article" date="2021" name="Nat. Commun.">
        <title>Genomic analyses provide insights into spinach domestication and the genetic basis of agronomic traits.</title>
        <authorList>
            <person name="Cai X."/>
            <person name="Sun X."/>
            <person name="Xu C."/>
            <person name="Sun H."/>
            <person name="Wang X."/>
            <person name="Ge C."/>
            <person name="Zhang Z."/>
            <person name="Wang Q."/>
            <person name="Fei Z."/>
            <person name="Jiao C."/>
            <person name="Wang Q."/>
        </authorList>
    </citation>
    <scope>NUCLEOTIDE SEQUENCE [LARGE SCALE GENOMIC DNA]</scope>
    <source>
        <strain evidence="8">cv. Varoflay</strain>
    </source>
</reference>
<evidence type="ECO:0000313" key="9">
    <source>
        <dbReference type="RefSeq" id="XP_021853471.2"/>
    </source>
</evidence>
<dbReference type="InterPro" id="IPR006946">
    <property type="entry name" value="DGR2-like_dom"/>
</dbReference>
<dbReference type="GO" id="GO:1902066">
    <property type="term" value="P:regulation of cell wall pectin metabolic process"/>
    <property type="evidence" value="ECO:0000318"/>
    <property type="project" value="GO_Central"/>
</dbReference>
<dbReference type="Proteomes" id="UP000813463">
    <property type="component" value="Chromosome 3"/>
</dbReference>
<evidence type="ECO:0000256" key="2">
    <source>
        <dbReference type="ARBA" id="ARBA00004613"/>
    </source>
</evidence>
<feature type="domain" description="DUF642" evidence="7">
    <location>
        <begin position="36"/>
        <end position="195"/>
    </location>
</feature>
<dbReference type="AlphaFoldDB" id="A0A9R0IQJ2"/>
<evidence type="ECO:0000256" key="3">
    <source>
        <dbReference type="ARBA" id="ARBA00022525"/>
    </source>
</evidence>
<dbReference type="GO" id="GO:0030234">
    <property type="term" value="F:enzyme regulator activity"/>
    <property type="evidence" value="ECO:0000318"/>
    <property type="project" value="GO_Central"/>
</dbReference>
<evidence type="ECO:0000259" key="7">
    <source>
        <dbReference type="Pfam" id="PF04862"/>
    </source>
</evidence>
<dbReference type="InterPro" id="IPR052437">
    <property type="entry name" value="Pectin_Meth_Modulator"/>
</dbReference>
<sequence>MASFNYLCVVILLMMINSRSYVAAQLAPVSVIFTDGLLPNGNFEQGPNPSDLKKITIVGKYSLPKWVKKGLVRYVSGGHKRVGFTFNVPRGVHAVSLGQDASILQYMKLKHWSSYSITFSVTKTCPLDTFIRVTYGSNTADFAFPSKPLYLSDKADTFAWGFQTAASTAYVLFSNPTGHPKYPACGPLIQAVAIKELPPPPTTTIDNNLIQNGNFEIGPYTLENFTTGVYIHPYTLNPVSPLPGWIIESRYTIRYINSKDFFIPSGSSAVELLVGGKENAIAQVIGTTPKMYYNLTYTIGDANNGCIGSMEVQASADKETIKVKYESQGKGGVTHASFRFQAVSLSFTTRISFWSVFYHNTVDDPNRFCGPVLDNVRVVLDP</sequence>
<evidence type="ECO:0000256" key="5">
    <source>
        <dbReference type="ARBA" id="ARBA00023180"/>
    </source>
</evidence>
<dbReference type="RefSeq" id="XP_021853471.2">
    <property type="nucleotide sequence ID" value="XM_021997779.2"/>
</dbReference>
<accession>A0A9R0IQJ2</accession>
<dbReference type="GO" id="GO:0005576">
    <property type="term" value="C:extracellular region"/>
    <property type="evidence" value="ECO:0007669"/>
    <property type="project" value="UniProtKB-SubCell"/>
</dbReference>
<evidence type="ECO:0000256" key="4">
    <source>
        <dbReference type="ARBA" id="ARBA00022729"/>
    </source>
</evidence>
<evidence type="ECO:0000256" key="6">
    <source>
        <dbReference type="SAM" id="SignalP"/>
    </source>
</evidence>
<feature type="signal peptide" evidence="6">
    <location>
        <begin position="1"/>
        <end position="23"/>
    </location>
</feature>
<dbReference type="KEGG" id="soe:110792954"/>
<dbReference type="Pfam" id="PF04862">
    <property type="entry name" value="DUF642"/>
    <property type="match status" value="2"/>
</dbReference>
<dbReference type="PANTHER" id="PTHR31265">
    <property type="entry name" value="OS02G0527500 PROTEIN-RELATED"/>
    <property type="match status" value="1"/>
</dbReference>
<dbReference type="Gene3D" id="2.60.120.260">
    <property type="entry name" value="Galactose-binding domain-like"/>
    <property type="match status" value="1"/>
</dbReference>
<feature type="domain" description="DUF642" evidence="7">
    <location>
        <begin position="208"/>
        <end position="378"/>
    </location>
</feature>
<comment type="subcellular location">
    <subcellularLocation>
        <location evidence="1">Cell envelope</location>
    </subcellularLocation>
    <subcellularLocation>
        <location evidence="2">Secreted</location>
    </subcellularLocation>
</comment>
<evidence type="ECO:0000313" key="8">
    <source>
        <dbReference type="Proteomes" id="UP000813463"/>
    </source>
</evidence>
<keyword evidence="3" id="KW-0964">Secreted</keyword>
<feature type="chain" id="PRO_5046573678" evidence="6">
    <location>
        <begin position="24"/>
        <end position="382"/>
    </location>
</feature>